<dbReference type="STRING" id="1715693.PH7735_00638"/>
<accession>A0A0P1I2C6</accession>
<gene>
    <name evidence="3" type="ORF">PH7735_00638</name>
</gene>
<dbReference type="InterPro" id="IPR028992">
    <property type="entry name" value="Hedgehog/Intein_dom"/>
</dbReference>
<evidence type="ECO:0000256" key="1">
    <source>
        <dbReference type="SAM" id="MobiDB-lite"/>
    </source>
</evidence>
<dbReference type="PROSITE" id="PS50817">
    <property type="entry name" value="INTEIN_N_TER"/>
    <property type="match status" value="1"/>
</dbReference>
<dbReference type="InterPro" id="IPR036844">
    <property type="entry name" value="Hint_dom_sf"/>
</dbReference>
<proteinExistence type="predicted"/>
<dbReference type="AlphaFoldDB" id="A0A0P1I2C6"/>
<evidence type="ECO:0000259" key="2">
    <source>
        <dbReference type="Pfam" id="PF13403"/>
    </source>
</evidence>
<dbReference type="GeneID" id="83879716"/>
<reference evidence="4" key="1">
    <citation type="submission" date="2015-09" db="EMBL/GenBank/DDBJ databases">
        <authorList>
            <person name="Rodrigo-Torres Lidia"/>
            <person name="Arahal R.David."/>
        </authorList>
    </citation>
    <scope>NUCLEOTIDE SEQUENCE [LARGE SCALE GENOMIC DNA]</scope>
    <source>
        <strain evidence="4">CECT 7735</strain>
    </source>
</reference>
<feature type="compositionally biased region" description="Low complexity" evidence="1">
    <location>
        <begin position="28"/>
        <end position="38"/>
    </location>
</feature>
<keyword evidence="4" id="KW-1185">Reference proteome</keyword>
<dbReference type="EMBL" id="CYTW01000001">
    <property type="protein sequence ID" value="CUJ86583.1"/>
    <property type="molecule type" value="Genomic_DNA"/>
</dbReference>
<dbReference type="RefSeq" id="WP_058309854.1">
    <property type="nucleotide sequence ID" value="NZ_CYTW01000001.1"/>
</dbReference>
<feature type="domain" description="Hedgehog/Intein (Hint)" evidence="2">
    <location>
        <begin position="183"/>
        <end position="320"/>
    </location>
</feature>
<dbReference type="SUPFAM" id="SSF51294">
    <property type="entry name" value="Hedgehog/intein (Hint) domain"/>
    <property type="match status" value="1"/>
</dbReference>
<dbReference type="Proteomes" id="UP000051870">
    <property type="component" value="Unassembled WGS sequence"/>
</dbReference>
<protein>
    <recommendedName>
        <fullName evidence="2">Hedgehog/Intein (Hint) domain-containing protein</fullName>
    </recommendedName>
</protein>
<feature type="region of interest" description="Disordered" evidence="1">
    <location>
        <begin position="18"/>
        <end position="38"/>
    </location>
</feature>
<organism evidence="3 4">
    <name type="scientific">Shimia thalassica</name>
    <dbReference type="NCBI Taxonomy" id="1715693"/>
    <lineage>
        <taxon>Bacteria</taxon>
        <taxon>Pseudomonadati</taxon>
        <taxon>Pseudomonadota</taxon>
        <taxon>Alphaproteobacteria</taxon>
        <taxon>Rhodobacterales</taxon>
        <taxon>Roseobacteraceae</taxon>
    </lineage>
</organism>
<dbReference type="GO" id="GO:0016539">
    <property type="term" value="P:intein-mediated protein splicing"/>
    <property type="evidence" value="ECO:0007669"/>
    <property type="project" value="InterPro"/>
</dbReference>
<sequence>MGEFVVFGIDVLDGANVSTNSSAGNEGQGTATITGGTQPFEDDDIVVFSTVNDTADGQLSGSSAISDITVYDSIADYQAGIVKYNYSPQNPGQTASIQGDVSGLGDGYVRFNANVLVPDDGGPTFNQLFIAPGTDLAVAASEPGGLTLDRNQDIDFNSDGDFDDPLEDGDNLFYVGDYTASVICFAAGTKLLTPTGEVDIETLVPGQMVMTYDQGAQPVRWVGRRRMRAVGAMAPVHIAANTFGDHAALEVSQNHRILRSGPAISLLFAEHAVLVAAKHMIDNRLVTLRTSGWVEYVHVLFDDHQLVWANGLLSESLYPSAHNIPQEDPALIEALTELKTIFGELFEKETGLQHMPVRRCLTKTEAMLLMVDD</sequence>
<dbReference type="Pfam" id="PF13403">
    <property type="entry name" value="Hint_2"/>
    <property type="match status" value="1"/>
</dbReference>
<dbReference type="Gene3D" id="2.170.16.10">
    <property type="entry name" value="Hedgehog/Intein (Hint) domain"/>
    <property type="match status" value="1"/>
</dbReference>
<evidence type="ECO:0000313" key="3">
    <source>
        <dbReference type="EMBL" id="CUJ86583.1"/>
    </source>
</evidence>
<name>A0A0P1I2C6_9RHOB</name>
<evidence type="ECO:0000313" key="4">
    <source>
        <dbReference type="Proteomes" id="UP000051870"/>
    </source>
</evidence>
<dbReference type="InterPro" id="IPR006141">
    <property type="entry name" value="Intein_N"/>
</dbReference>